<keyword evidence="1" id="KW-0472">Membrane</keyword>
<dbReference type="AlphaFoldDB" id="A0A396GYQ1"/>
<feature type="transmembrane region" description="Helical" evidence="1">
    <location>
        <begin position="10"/>
        <end position="28"/>
    </location>
</feature>
<keyword evidence="1" id="KW-1133">Transmembrane helix</keyword>
<organism evidence="3 4">
    <name type="scientific">Medicago truncatula</name>
    <name type="common">Barrel medic</name>
    <name type="synonym">Medicago tribuloides</name>
    <dbReference type="NCBI Taxonomy" id="3880"/>
    <lineage>
        <taxon>Eukaryota</taxon>
        <taxon>Viridiplantae</taxon>
        <taxon>Streptophyta</taxon>
        <taxon>Embryophyta</taxon>
        <taxon>Tracheophyta</taxon>
        <taxon>Spermatophyta</taxon>
        <taxon>Magnoliopsida</taxon>
        <taxon>eudicotyledons</taxon>
        <taxon>Gunneridae</taxon>
        <taxon>Pentapetalae</taxon>
        <taxon>rosids</taxon>
        <taxon>fabids</taxon>
        <taxon>Fabales</taxon>
        <taxon>Fabaceae</taxon>
        <taxon>Papilionoideae</taxon>
        <taxon>50 kb inversion clade</taxon>
        <taxon>NPAAA clade</taxon>
        <taxon>Hologalegina</taxon>
        <taxon>IRL clade</taxon>
        <taxon>Trifolieae</taxon>
        <taxon>Medicago</taxon>
    </lineage>
</organism>
<dbReference type="Gramene" id="rna40683">
    <property type="protein sequence ID" value="RHN46229.1"/>
    <property type="gene ID" value="gene40683"/>
</dbReference>
<dbReference type="InterPro" id="IPR009810">
    <property type="entry name" value="Nodulin_late_dom"/>
</dbReference>
<name>A0A396GYQ1_MEDTR</name>
<evidence type="ECO:0000259" key="2">
    <source>
        <dbReference type="Pfam" id="PF07127"/>
    </source>
</evidence>
<keyword evidence="1" id="KW-0812">Transmembrane</keyword>
<accession>A0A396GYQ1</accession>
<comment type="caution">
    <text evidence="3">The sequence shown here is derived from an EMBL/GenBank/DDBJ whole genome shotgun (WGS) entry which is preliminary data.</text>
</comment>
<evidence type="ECO:0000256" key="1">
    <source>
        <dbReference type="SAM" id="Phobius"/>
    </source>
</evidence>
<evidence type="ECO:0000313" key="4">
    <source>
        <dbReference type="Proteomes" id="UP000265566"/>
    </source>
</evidence>
<dbReference type="GO" id="GO:0046872">
    <property type="term" value="F:metal ion binding"/>
    <property type="evidence" value="ECO:0007669"/>
    <property type="project" value="InterPro"/>
</dbReference>
<gene>
    <name evidence="3" type="ORF">MtrunA17_Chr7g0239931</name>
</gene>
<dbReference type="EMBL" id="PSQE01000007">
    <property type="protein sequence ID" value="RHN46229.1"/>
    <property type="molecule type" value="Genomic_DNA"/>
</dbReference>
<feature type="domain" description="Late nodulin" evidence="2">
    <location>
        <begin position="7"/>
        <end position="56"/>
    </location>
</feature>
<dbReference type="Pfam" id="PF07127">
    <property type="entry name" value="Nodulin_late"/>
    <property type="match status" value="1"/>
</dbReference>
<proteinExistence type="predicted"/>
<evidence type="ECO:0000313" key="3">
    <source>
        <dbReference type="EMBL" id="RHN46229.1"/>
    </source>
</evidence>
<reference evidence="4" key="1">
    <citation type="journal article" date="2018" name="Nat. Plants">
        <title>Whole-genome landscape of Medicago truncatula symbiotic genes.</title>
        <authorList>
            <person name="Pecrix Y."/>
            <person name="Staton S.E."/>
            <person name="Sallet E."/>
            <person name="Lelandais-Briere C."/>
            <person name="Moreau S."/>
            <person name="Carrere S."/>
            <person name="Blein T."/>
            <person name="Jardinaud M.F."/>
            <person name="Latrasse D."/>
            <person name="Zouine M."/>
            <person name="Zahm M."/>
            <person name="Kreplak J."/>
            <person name="Mayjonade B."/>
            <person name="Satge C."/>
            <person name="Perez M."/>
            <person name="Cauet S."/>
            <person name="Marande W."/>
            <person name="Chantry-Darmon C."/>
            <person name="Lopez-Roques C."/>
            <person name="Bouchez O."/>
            <person name="Berard A."/>
            <person name="Debelle F."/>
            <person name="Munos S."/>
            <person name="Bendahmane A."/>
            <person name="Berges H."/>
            <person name="Niebel A."/>
            <person name="Buitink J."/>
            <person name="Frugier F."/>
            <person name="Benhamed M."/>
            <person name="Crespi M."/>
            <person name="Gouzy J."/>
            <person name="Gamas P."/>
        </authorList>
    </citation>
    <scope>NUCLEOTIDE SEQUENCE [LARGE SCALE GENOMIC DNA]</scope>
    <source>
        <strain evidence="4">cv. Jemalong A17</strain>
    </source>
</reference>
<sequence>MQKGINMAKIVKFICTMIIFLSVSIVAMNDESTFLCTEDFDCPEYMCSPPKKPLCYLFASSPFERKIGVCECH</sequence>
<dbReference type="Proteomes" id="UP000265566">
    <property type="component" value="Chromosome 7"/>
</dbReference>
<protein>
    <submittedName>
        <fullName evidence="3">Putative Late nodulin</fullName>
    </submittedName>
</protein>